<sequence length="99" mass="10565">MAKFTLTTSVRRDGVNFKRGDEIELDEATAAKYGELGWLEGTEPKTRRNPKLAAKKSASKTKSGPRAATKAETTDKATGKAENKQAGNVSGDVDAKPVI</sequence>
<comment type="caution">
    <text evidence="3">The sequence shown here is derived from an EMBL/GenBank/DDBJ whole genome shotgun (WGS) entry which is preliminary data.</text>
</comment>
<dbReference type="EMBL" id="SJPM01000015">
    <property type="protein sequence ID" value="TWT91398.1"/>
    <property type="molecule type" value="Genomic_DNA"/>
</dbReference>
<feature type="region of interest" description="Disordered" evidence="1">
    <location>
        <begin position="40"/>
        <end position="99"/>
    </location>
</feature>
<reference evidence="3 4" key="1">
    <citation type="submission" date="2019-02" db="EMBL/GenBank/DDBJ databases">
        <title>Deep-cultivation of Planctomycetes and their phenomic and genomic characterization uncovers novel biology.</title>
        <authorList>
            <person name="Wiegand S."/>
            <person name="Jogler M."/>
            <person name="Boedeker C."/>
            <person name="Pinto D."/>
            <person name="Vollmers J."/>
            <person name="Rivas-Marin E."/>
            <person name="Kohn T."/>
            <person name="Peeters S.H."/>
            <person name="Heuer A."/>
            <person name="Rast P."/>
            <person name="Oberbeckmann S."/>
            <person name="Bunk B."/>
            <person name="Jeske O."/>
            <person name="Meyerdierks A."/>
            <person name="Storesund J.E."/>
            <person name="Kallscheuer N."/>
            <person name="Luecker S."/>
            <person name="Lage O.M."/>
            <person name="Pohl T."/>
            <person name="Merkel B.J."/>
            <person name="Hornburger P."/>
            <person name="Mueller R.-W."/>
            <person name="Bruemmer F."/>
            <person name="Labrenz M."/>
            <person name="Spormann A.M."/>
            <person name="Op Den Camp H."/>
            <person name="Overmann J."/>
            <person name="Amann R."/>
            <person name="Jetten M.S.M."/>
            <person name="Mascher T."/>
            <person name="Medema M.H."/>
            <person name="Devos D.P."/>
            <person name="Kaster A.-K."/>
            <person name="Ovreas L."/>
            <person name="Rohde M."/>
            <person name="Galperin M.Y."/>
            <person name="Jogler C."/>
        </authorList>
    </citation>
    <scope>NUCLEOTIDE SEQUENCE [LARGE SCALE GENOMIC DNA]</scope>
    <source>
        <strain evidence="3 4">Pla100</strain>
    </source>
</reference>
<organism evidence="3 4">
    <name type="scientific">Neorhodopirellula pilleata</name>
    <dbReference type="NCBI Taxonomy" id="2714738"/>
    <lineage>
        <taxon>Bacteria</taxon>
        <taxon>Pseudomonadati</taxon>
        <taxon>Planctomycetota</taxon>
        <taxon>Planctomycetia</taxon>
        <taxon>Pirellulales</taxon>
        <taxon>Pirellulaceae</taxon>
        <taxon>Neorhodopirellula</taxon>
    </lineage>
</organism>
<keyword evidence="4" id="KW-1185">Reference proteome</keyword>
<gene>
    <name evidence="2" type="ORF">Pla100_52480</name>
    <name evidence="3" type="ORF">Pla100_52970</name>
</gene>
<dbReference type="Proteomes" id="UP000316213">
    <property type="component" value="Unassembled WGS sequence"/>
</dbReference>
<protein>
    <submittedName>
        <fullName evidence="3">Uncharacterized protein</fullName>
    </submittedName>
</protein>
<feature type="compositionally biased region" description="Basic and acidic residues" evidence="1">
    <location>
        <begin position="72"/>
        <end position="83"/>
    </location>
</feature>
<dbReference type="RefSeq" id="WP_146581303.1">
    <property type="nucleotide sequence ID" value="NZ_SJPM01000015.1"/>
</dbReference>
<dbReference type="AlphaFoldDB" id="A0A5C5ZWU7"/>
<evidence type="ECO:0000256" key="1">
    <source>
        <dbReference type="SAM" id="MobiDB-lite"/>
    </source>
</evidence>
<feature type="compositionally biased region" description="Basic residues" evidence="1">
    <location>
        <begin position="47"/>
        <end position="59"/>
    </location>
</feature>
<evidence type="ECO:0000313" key="4">
    <source>
        <dbReference type="Proteomes" id="UP000316213"/>
    </source>
</evidence>
<name>A0A5C5ZWU7_9BACT</name>
<dbReference type="EMBL" id="SJPM01000015">
    <property type="protein sequence ID" value="TWT91447.1"/>
    <property type="molecule type" value="Genomic_DNA"/>
</dbReference>
<evidence type="ECO:0000313" key="2">
    <source>
        <dbReference type="EMBL" id="TWT91398.1"/>
    </source>
</evidence>
<proteinExistence type="predicted"/>
<feature type="compositionally biased region" description="Low complexity" evidence="1">
    <location>
        <begin position="60"/>
        <end position="71"/>
    </location>
</feature>
<dbReference type="OrthoDB" id="10002945at2"/>
<evidence type="ECO:0000313" key="3">
    <source>
        <dbReference type="EMBL" id="TWT91447.1"/>
    </source>
</evidence>
<accession>A0A5C5ZWU7</accession>